<accession>A0A0C9QAJ5</accession>
<organism evidence="1 2">
    <name type="scientific">Lacticaseibacillus paracasei NRIC 0644</name>
    <dbReference type="NCBI Taxonomy" id="1435038"/>
    <lineage>
        <taxon>Bacteria</taxon>
        <taxon>Bacillati</taxon>
        <taxon>Bacillota</taxon>
        <taxon>Bacilli</taxon>
        <taxon>Lactobacillales</taxon>
        <taxon>Lactobacillaceae</taxon>
        <taxon>Lacticaseibacillus</taxon>
    </lineage>
</organism>
<comment type="caution">
    <text evidence="1">The sequence shown here is derived from an EMBL/GenBank/DDBJ whole genome shotgun (WGS) entry which is preliminary data.</text>
</comment>
<evidence type="ECO:0000313" key="2">
    <source>
        <dbReference type="Proteomes" id="UP000032552"/>
    </source>
</evidence>
<dbReference type="Proteomes" id="UP000032552">
    <property type="component" value="Unassembled WGS sequence"/>
</dbReference>
<reference evidence="2" key="1">
    <citation type="submission" date="2014-05" db="EMBL/GenBank/DDBJ databases">
        <title>Whole genome sequencing of Lactobacillus casei NRIC0644.</title>
        <authorList>
            <person name="Atarashi H."/>
            <person name="Yoshida Y."/>
            <person name="Fujimura S."/>
            <person name="Tanaka N."/>
            <person name="Shiwa Y."/>
            <person name="Yoshikawa H."/>
            <person name="Okada S."/>
            <person name="Nakagawa J."/>
        </authorList>
    </citation>
    <scope>NUCLEOTIDE SEQUENCE [LARGE SCALE GENOMIC DNA]</scope>
    <source>
        <strain evidence="2">NRIC0644</strain>
    </source>
</reference>
<name>A0A0C9QAJ5_LACPA</name>
<proteinExistence type="predicted"/>
<protein>
    <submittedName>
        <fullName evidence="1">Uncharacterized protein</fullName>
    </submittedName>
</protein>
<dbReference type="AlphaFoldDB" id="A0A0C9QAJ5"/>
<evidence type="ECO:0000313" key="1">
    <source>
        <dbReference type="EMBL" id="GAN36827.1"/>
    </source>
</evidence>
<sequence length="56" mass="6319">MQTTQRRALELMLLGDFETAGFAGSKRRLRSSYASPPHLVGDCGVWHGKRIFWLGI</sequence>
<dbReference type="EMBL" id="BAYM01000089">
    <property type="protein sequence ID" value="GAN36827.1"/>
    <property type="molecule type" value="Genomic_DNA"/>
</dbReference>
<gene>
    <name evidence="1" type="ORF">LC0644_1416</name>
</gene>